<proteinExistence type="inferred from homology"/>
<protein>
    <submittedName>
        <fullName evidence="8">Energy-converting hydrogenase A, subunit N</fullName>
    </submittedName>
</protein>
<reference evidence="8 9" key="1">
    <citation type="submission" date="2014-12" db="EMBL/GenBank/DDBJ databases">
        <title>Genome sequence of Methanobrevibacter arboriphilicus DH1, DSM1125.</title>
        <authorList>
            <person name="Poehlein A."/>
            <person name="Thauer R.K."/>
            <person name="Seedorf H."/>
            <person name="Daniel R."/>
        </authorList>
    </citation>
    <scope>NUCLEOTIDE SEQUENCE [LARGE SCALE GENOMIC DNA]</scope>
    <source>
        <strain evidence="8 9">DH1</strain>
    </source>
</reference>
<dbReference type="RefSeq" id="WP_080459909.1">
    <property type="nucleotide sequence ID" value="NZ_JXMW01000005.1"/>
</dbReference>
<dbReference type="GO" id="GO:0051539">
    <property type="term" value="F:4 iron, 4 sulfur cluster binding"/>
    <property type="evidence" value="ECO:0007669"/>
    <property type="project" value="UniProtKB-KW"/>
</dbReference>
<comment type="caution">
    <text evidence="8">The sequence shown here is derived from an EMBL/GenBank/DDBJ whole genome shotgun (WGS) entry which is preliminary data.</text>
</comment>
<evidence type="ECO:0000256" key="3">
    <source>
        <dbReference type="ARBA" id="ARBA00022485"/>
    </source>
</evidence>
<evidence type="ECO:0000256" key="2">
    <source>
        <dbReference type="ARBA" id="ARBA00009173"/>
    </source>
</evidence>
<keyword evidence="6" id="KW-0411">Iron-sulfur</keyword>
<dbReference type="EMBL" id="JXMW01000005">
    <property type="protein sequence ID" value="OQD59230.1"/>
    <property type="molecule type" value="Genomic_DNA"/>
</dbReference>
<evidence type="ECO:0000256" key="4">
    <source>
        <dbReference type="ARBA" id="ARBA00022723"/>
    </source>
</evidence>
<dbReference type="OrthoDB" id="5740at2157"/>
<keyword evidence="5" id="KW-0408">Iron</keyword>
<accession>A0A1V6N3F5</accession>
<evidence type="ECO:0000256" key="1">
    <source>
        <dbReference type="ARBA" id="ARBA00001966"/>
    </source>
</evidence>
<keyword evidence="3" id="KW-0004">4Fe-4S</keyword>
<sequence>MINTLKDIVRKSSIHVCLVNCGGCNGCDVEIVALLSPRYDLEQYGIYVHNNPREADVILITGAVTEQWIKKIRRIYTKAPEPKVVACIGNCPLSGDVFNQEGGKVHAPVSDFIPVDAEISGCPPRPSEILEAILAVAPGAIAARGREANGKEVVKESNEGGK</sequence>
<dbReference type="AlphaFoldDB" id="A0A1V6N3F5"/>
<keyword evidence="9" id="KW-1185">Reference proteome</keyword>
<evidence type="ECO:0000256" key="6">
    <source>
        <dbReference type="ARBA" id="ARBA00023014"/>
    </source>
</evidence>
<dbReference type="Gene3D" id="3.40.50.12280">
    <property type="match status" value="1"/>
</dbReference>
<evidence type="ECO:0000313" key="9">
    <source>
        <dbReference type="Proteomes" id="UP000191661"/>
    </source>
</evidence>
<dbReference type="SUPFAM" id="SSF56770">
    <property type="entry name" value="HydA/Nqo6-like"/>
    <property type="match status" value="1"/>
</dbReference>
<gene>
    <name evidence="8" type="primary">ehaN</name>
    <name evidence="8" type="ORF">MBBAR_5c00730</name>
</gene>
<dbReference type="Pfam" id="PF01058">
    <property type="entry name" value="Oxidored_q6"/>
    <property type="match status" value="1"/>
</dbReference>
<dbReference type="InterPro" id="IPR052375">
    <property type="entry name" value="Complex_I_20kDa-like"/>
</dbReference>
<name>A0A1V6N3F5_METAZ</name>
<dbReference type="GO" id="GO:0046872">
    <property type="term" value="F:metal ion binding"/>
    <property type="evidence" value="ECO:0007669"/>
    <property type="project" value="UniProtKB-KW"/>
</dbReference>
<evidence type="ECO:0000313" key="8">
    <source>
        <dbReference type="EMBL" id="OQD59230.1"/>
    </source>
</evidence>
<dbReference type="PANTHER" id="PTHR42989">
    <property type="entry name" value="HYDROGENASE-4 COMPONENT I"/>
    <property type="match status" value="1"/>
</dbReference>
<dbReference type="Proteomes" id="UP000191661">
    <property type="component" value="Unassembled WGS sequence"/>
</dbReference>
<evidence type="ECO:0000256" key="5">
    <source>
        <dbReference type="ARBA" id="ARBA00023004"/>
    </source>
</evidence>
<organism evidence="8 9">
    <name type="scientific">Methanobrevibacter arboriphilus JCM 13429 = DSM 1125</name>
    <dbReference type="NCBI Taxonomy" id="1300164"/>
    <lineage>
        <taxon>Archaea</taxon>
        <taxon>Methanobacteriati</taxon>
        <taxon>Methanobacteriota</taxon>
        <taxon>Methanomada group</taxon>
        <taxon>Methanobacteria</taxon>
        <taxon>Methanobacteriales</taxon>
        <taxon>Methanobacteriaceae</taxon>
        <taxon>Methanobrevibacter</taxon>
    </lineage>
</organism>
<evidence type="ECO:0000259" key="7">
    <source>
        <dbReference type="Pfam" id="PF01058"/>
    </source>
</evidence>
<dbReference type="InterPro" id="IPR006137">
    <property type="entry name" value="NADH_UbQ_OxRdtase-like_20kDa"/>
</dbReference>
<keyword evidence="4" id="KW-0479">Metal-binding</keyword>
<comment type="similarity">
    <text evidence="2">Belongs to the complex I 20 kDa subunit family.</text>
</comment>
<comment type="cofactor">
    <cofactor evidence="1">
        <name>[4Fe-4S] cluster</name>
        <dbReference type="ChEBI" id="CHEBI:49883"/>
    </cofactor>
</comment>
<feature type="domain" description="NADH:ubiquinone oxidoreductase-like 20kDa subunit" evidence="7">
    <location>
        <begin position="24"/>
        <end position="135"/>
    </location>
</feature>
<dbReference type="PANTHER" id="PTHR42989:SF1">
    <property type="entry name" value="FORMATE HYDROGENLYASE SUBUNIT 7-RELATED"/>
    <property type="match status" value="1"/>
</dbReference>